<comment type="caution">
    <text evidence="3">The sequence shown here is derived from an EMBL/GenBank/DDBJ whole genome shotgun (WGS) entry which is preliminary data.</text>
</comment>
<proteinExistence type="predicted"/>
<name>A0A021VRQ5_9CELL</name>
<keyword evidence="4" id="KW-1185">Reference proteome</keyword>
<dbReference type="SUPFAM" id="SSF52540">
    <property type="entry name" value="P-loop containing nucleoside triphosphate hydrolases"/>
    <property type="match status" value="1"/>
</dbReference>
<reference evidence="3 4" key="1">
    <citation type="submission" date="2014-01" db="EMBL/GenBank/DDBJ databases">
        <title>Actinotalea ferrariae CF5-4.</title>
        <authorList>
            <person name="Chen F."/>
            <person name="Li Y."/>
            <person name="Wang G."/>
        </authorList>
    </citation>
    <scope>NUCLEOTIDE SEQUENCE [LARGE SCALE GENOMIC DNA]</scope>
    <source>
        <strain evidence="3 4">CF5-4</strain>
    </source>
</reference>
<evidence type="ECO:0000313" key="3">
    <source>
        <dbReference type="EMBL" id="EYR63826.1"/>
    </source>
</evidence>
<dbReference type="Gene3D" id="3.40.50.300">
    <property type="entry name" value="P-loop containing nucleotide triphosphate hydrolases"/>
    <property type="match status" value="1"/>
</dbReference>
<dbReference type="EMBL" id="AXCW01000066">
    <property type="protein sequence ID" value="EYR63826.1"/>
    <property type="molecule type" value="Genomic_DNA"/>
</dbReference>
<dbReference type="Proteomes" id="UP000019753">
    <property type="component" value="Unassembled WGS sequence"/>
</dbReference>
<dbReference type="GO" id="GO:0043024">
    <property type="term" value="F:ribosomal small subunit binding"/>
    <property type="evidence" value="ECO:0007669"/>
    <property type="project" value="TreeGrafter"/>
</dbReference>
<evidence type="ECO:0000256" key="1">
    <source>
        <dbReference type="SAM" id="MobiDB-lite"/>
    </source>
</evidence>
<protein>
    <submittedName>
        <fullName evidence="3">ABC transporter</fullName>
    </submittedName>
</protein>
<feature type="non-terminal residue" evidence="3">
    <location>
        <position position="349"/>
    </location>
</feature>
<dbReference type="GO" id="GO:0019843">
    <property type="term" value="F:rRNA binding"/>
    <property type="evidence" value="ECO:0007669"/>
    <property type="project" value="TreeGrafter"/>
</dbReference>
<dbReference type="GO" id="GO:0005829">
    <property type="term" value="C:cytosol"/>
    <property type="evidence" value="ECO:0007669"/>
    <property type="project" value="TreeGrafter"/>
</dbReference>
<gene>
    <name evidence="3" type="ORF">N866_18025</name>
</gene>
<feature type="compositionally biased region" description="Basic and acidic residues" evidence="1">
    <location>
        <begin position="27"/>
        <end position="38"/>
    </location>
</feature>
<feature type="region of interest" description="Disordered" evidence="1">
    <location>
        <begin position="1"/>
        <end position="38"/>
    </location>
</feature>
<dbReference type="Pfam" id="PF00350">
    <property type="entry name" value="Dynamin_N"/>
    <property type="match status" value="1"/>
</dbReference>
<organism evidence="3 4">
    <name type="scientific">Actinotalea ferrariae CF5-4</name>
    <dbReference type="NCBI Taxonomy" id="948458"/>
    <lineage>
        <taxon>Bacteria</taxon>
        <taxon>Bacillati</taxon>
        <taxon>Actinomycetota</taxon>
        <taxon>Actinomycetes</taxon>
        <taxon>Micrococcales</taxon>
        <taxon>Cellulomonadaceae</taxon>
        <taxon>Actinotalea</taxon>
    </lineage>
</organism>
<evidence type="ECO:0000259" key="2">
    <source>
        <dbReference type="Pfam" id="PF00350"/>
    </source>
</evidence>
<dbReference type="PANTHER" id="PTHR42698">
    <property type="entry name" value="GTPASE ERA"/>
    <property type="match status" value="1"/>
</dbReference>
<dbReference type="GO" id="GO:0005525">
    <property type="term" value="F:GTP binding"/>
    <property type="evidence" value="ECO:0007669"/>
    <property type="project" value="InterPro"/>
</dbReference>
<dbReference type="GO" id="GO:0000028">
    <property type="term" value="P:ribosomal small subunit assembly"/>
    <property type="evidence" value="ECO:0007669"/>
    <property type="project" value="TreeGrafter"/>
</dbReference>
<accession>A0A021VRQ5</accession>
<feature type="domain" description="Dynamin N-terminal" evidence="2">
    <location>
        <begin position="97"/>
        <end position="134"/>
    </location>
</feature>
<dbReference type="RefSeq" id="WP_034225063.1">
    <property type="nucleotide sequence ID" value="NZ_AXCW01000066.1"/>
</dbReference>
<dbReference type="AlphaFoldDB" id="A0A021VRQ5"/>
<evidence type="ECO:0000313" key="4">
    <source>
        <dbReference type="Proteomes" id="UP000019753"/>
    </source>
</evidence>
<dbReference type="InterPro" id="IPR005662">
    <property type="entry name" value="GTPase_Era-like"/>
</dbReference>
<sequence>MPADVDRPASAPPVGAGRAAPAARPGPRLDEDGELRPRASDHLLDAVGDLRRDLDRTRFVLRLAGADRAEERRRELLEQLDDQLLPRLRELSAPAVVVVAGSTGAGKSTLVNSVVGEEVSPAGVLRPTTRRPVLAHHPADAELLAEHPLLEDVDVVVRVEVPRGIALVDAPDLDSLLASNRTVAQRLLDAADLWVFVTTAARYGDAVPWQALAQAAERGTSMAMVLNRVPADAVTTVRTDLMQRLRERGMTTVPLFVVPDQGPHQGLLEHRAVAPVRRWLAMVAGSDRARSVILRTQRGTLKALRPWVDELAEAVQGQVDARAALERVVEEAVAGPTQRAELAARGGGL</sequence>
<feature type="compositionally biased region" description="Low complexity" evidence="1">
    <location>
        <begin position="8"/>
        <end position="26"/>
    </location>
</feature>
<dbReference type="InterPro" id="IPR027417">
    <property type="entry name" value="P-loop_NTPase"/>
</dbReference>
<dbReference type="PANTHER" id="PTHR42698:SF1">
    <property type="entry name" value="GTPASE ERA, MITOCHONDRIAL"/>
    <property type="match status" value="1"/>
</dbReference>
<dbReference type="InterPro" id="IPR045063">
    <property type="entry name" value="Dynamin_N"/>
</dbReference>